<dbReference type="RefSeq" id="WP_013137082.1">
    <property type="nucleotide sequence ID" value="NC_014168.1"/>
</dbReference>
<gene>
    <name evidence="2" type="ordered locus">Srot_0137</name>
</gene>
<keyword evidence="3" id="KW-1185">Reference proteome</keyword>
<dbReference type="OrthoDB" id="4734452at2"/>
<keyword evidence="1" id="KW-1133">Transmembrane helix</keyword>
<dbReference type="AlphaFoldDB" id="D6ZA84"/>
<accession>D6ZA84</accession>
<dbReference type="InterPro" id="IPR033458">
    <property type="entry name" value="DUF5134"/>
</dbReference>
<feature type="transmembrane region" description="Helical" evidence="1">
    <location>
        <begin position="64"/>
        <end position="85"/>
    </location>
</feature>
<keyword evidence="1" id="KW-0472">Membrane</keyword>
<feature type="transmembrane region" description="Helical" evidence="1">
    <location>
        <begin position="167"/>
        <end position="188"/>
    </location>
</feature>
<reference evidence="2 3" key="1">
    <citation type="journal article" date="2010" name="Stand. Genomic Sci.">
        <title>Complete genome sequence of Segniliparus rotundus type strain (CDC 1076).</title>
        <authorList>
            <person name="Sikorski J."/>
            <person name="Lapidus A."/>
            <person name="Copeland A."/>
            <person name="Misra M."/>
            <person name="Glavina Del Rio T."/>
            <person name="Nolan M."/>
            <person name="Lucas S."/>
            <person name="Chen F."/>
            <person name="Tice H."/>
            <person name="Cheng J.F."/>
            <person name="Jando M."/>
            <person name="Schneider S."/>
            <person name="Bruce D."/>
            <person name="Goodwin L."/>
            <person name="Pitluck S."/>
            <person name="Liolios K."/>
            <person name="Mikhailova N."/>
            <person name="Pati A."/>
            <person name="Ivanova N."/>
            <person name="Mavromatis K."/>
            <person name="Chen A."/>
            <person name="Palaniappan K."/>
            <person name="Chertkov O."/>
            <person name="Land M."/>
            <person name="Hauser L."/>
            <person name="Chang Y.J."/>
            <person name="Jeffries C.D."/>
            <person name="Brettin T."/>
            <person name="Detter J.C."/>
            <person name="Han C."/>
            <person name="Rohde M."/>
            <person name="Goker M."/>
            <person name="Bristow J."/>
            <person name="Eisen J.A."/>
            <person name="Markowitz V."/>
            <person name="Hugenholtz P."/>
            <person name="Kyrpides N.C."/>
            <person name="Klenk H.P."/>
        </authorList>
    </citation>
    <scope>NUCLEOTIDE SEQUENCE [LARGE SCALE GENOMIC DNA]</scope>
    <source>
        <strain evidence="3">ATCC BAA-972 / CDC 1076 / CIP 108378 / DSM 44985 / JCM 13578</strain>
    </source>
</reference>
<dbReference type="EMBL" id="CP001958">
    <property type="protein sequence ID" value="ADG96626.1"/>
    <property type="molecule type" value="Genomic_DNA"/>
</dbReference>
<evidence type="ECO:0000256" key="1">
    <source>
        <dbReference type="SAM" id="Phobius"/>
    </source>
</evidence>
<evidence type="ECO:0000313" key="3">
    <source>
        <dbReference type="Proteomes" id="UP000002247"/>
    </source>
</evidence>
<keyword evidence="1" id="KW-0812">Transmembrane</keyword>
<dbReference type="KEGG" id="srt:Srot_0137"/>
<feature type="transmembrane region" description="Helical" evidence="1">
    <location>
        <begin position="106"/>
        <end position="128"/>
    </location>
</feature>
<dbReference type="STRING" id="640132.Srot_0137"/>
<dbReference type="HOGENOM" id="CLU_084456_0_0_11"/>
<dbReference type="Pfam" id="PF17197">
    <property type="entry name" value="DUF5134"/>
    <property type="match status" value="1"/>
</dbReference>
<dbReference type="eggNOG" id="ENOG50334C0">
    <property type="taxonomic scope" value="Bacteria"/>
</dbReference>
<name>D6ZA84_SEGRD</name>
<evidence type="ECO:0000313" key="2">
    <source>
        <dbReference type="EMBL" id="ADG96626.1"/>
    </source>
</evidence>
<protein>
    <submittedName>
        <fullName evidence="2">Tetratricopeptide TPR_2 repeat protein</fullName>
    </submittedName>
</protein>
<feature type="transmembrane region" description="Helical" evidence="1">
    <location>
        <begin position="36"/>
        <end position="58"/>
    </location>
</feature>
<organism evidence="2 3">
    <name type="scientific">Segniliparus rotundus (strain ATCC BAA-972 / CDC 1076 / CIP 108378 / DSM 44985 / JCM 13578)</name>
    <dbReference type="NCBI Taxonomy" id="640132"/>
    <lineage>
        <taxon>Bacteria</taxon>
        <taxon>Bacillati</taxon>
        <taxon>Actinomycetota</taxon>
        <taxon>Actinomycetes</taxon>
        <taxon>Mycobacteriales</taxon>
        <taxon>Segniliparaceae</taxon>
        <taxon>Segniliparus</taxon>
    </lineage>
</organism>
<dbReference type="Proteomes" id="UP000002247">
    <property type="component" value="Chromosome"/>
</dbReference>
<feature type="transmembrane region" description="Helical" evidence="1">
    <location>
        <begin position="6"/>
        <end position="24"/>
    </location>
</feature>
<proteinExistence type="predicted"/>
<sequence length="226" mass="24208">MIADPWLRLALAALFGFSAGYCAWRLLRAGAFRPRLWRGCVGHVFHLLMCLSMLAMIWPTTPAVPYSAQTAVFAVATLWFAALALGRSSQRAGRTGFACASGRGAAWYHTTMMAAMLWMAAVMSGQLLGGAPPASAAPRPGGMAGMDMPGMSMQAEADGGARHTAPMWMSAVDVLLGFMFLAAALWWVRGYFELRRSRGRSVPAEAEMLCEVAMALGMGAMLFAMV</sequence>